<evidence type="ECO:0000313" key="1">
    <source>
        <dbReference type="EMBL" id="PPJ53251.1"/>
    </source>
</evidence>
<dbReference type="OrthoDB" id="1577640at2759"/>
<evidence type="ECO:0000313" key="2">
    <source>
        <dbReference type="Proteomes" id="UP000237631"/>
    </source>
</evidence>
<dbReference type="STRING" id="357750.A0A2S6C0K3"/>
<proteinExistence type="predicted"/>
<accession>A0A2S6C0K3</accession>
<dbReference type="Proteomes" id="UP000237631">
    <property type="component" value="Unassembled WGS sequence"/>
</dbReference>
<dbReference type="AlphaFoldDB" id="A0A2S6C0K3"/>
<keyword evidence="2" id="KW-1185">Reference proteome</keyword>
<organism evidence="1 2">
    <name type="scientific">Cercospora berteroae</name>
    <dbReference type="NCBI Taxonomy" id="357750"/>
    <lineage>
        <taxon>Eukaryota</taxon>
        <taxon>Fungi</taxon>
        <taxon>Dikarya</taxon>
        <taxon>Ascomycota</taxon>
        <taxon>Pezizomycotina</taxon>
        <taxon>Dothideomycetes</taxon>
        <taxon>Dothideomycetidae</taxon>
        <taxon>Mycosphaerellales</taxon>
        <taxon>Mycosphaerellaceae</taxon>
        <taxon>Cercospora</taxon>
    </lineage>
</organism>
<reference evidence="2" key="1">
    <citation type="journal article" date="2017" name="bioRxiv">
        <title>Conservation of a gene cluster reveals novel cercosporin biosynthetic mechanisms and extends production to the genus Colletotrichum.</title>
        <authorList>
            <person name="de Jonge R."/>
            <person name="Ebert M.K."/>
            <person name="Huitt-Roehl C.R."/>
            <person name="Pal P."/>
            <person name="Suttle J.C."/>
            <person name="Spanner R.E."/>
            <person name="Neubauer J.D."/>
            <person name="Jurick W.M.II."/>
            <person name="Stott K.A."/>
            <person name="Secor G.A."/>
            <person name="Thomma B.P.H.J."/>
            <person name="Van de Peer Y."/>
            <person name="Townsend C.A."/>
            <person name="Bolton M.D."/>
        </authorList>
    </citation>
    <scope>NUCLEOTIDE SEQUENCE [LARGE SCALE GENOMIC DNA]</scope>
    <source>
        <strain evidence="2">CBS538.71</strain>
    </source>
</reference>
<gene>
    <name evidence="1" type="ORF">CBER1_11924</name>
</gene>
<comment type="caution">
    <text evidence="1">The sequence shown here is derived from an EMBL/GenBank/DDBJ whole genome shotgun (WGS) entry which is preliminary data.</text>
</comment>
<sequence length="209" mass="23220">MLRFRWAYCQLQELKKLKAIKPKYVKKLLNNLPATLDATYERMLSGIEDMFCKEALTLLQWLAYAQSPPTLGELAEATIIDLAAEESVDVDERGKIEGTLQILAGLVLLQDPFGADGGDDALAEVDYVSDNIQDEDLDRGRKGFDTSSIAARARHLINKNMKPKRREVLYGPRPGGIPIAALRSALMGLPFNPAAGPRRYSRNVSPYMP</sequence>
<dbReference type="EMBL" id="PNEN01001535">
    <property type="protein sequence ID" value="PPJ53251.1"/>
    <property type="molecule type" value="Genomic_DNA"/>
</dbReference>
<protein>
    <submittedName>
        <fullName evidence="1">Uncharacterized protein</fullName>
    </submittedName>
</protein>
<name>A0A2S6C0K3_9PEZI</name>